<dbReference type="SUPFAM" id="SSF52047">
    <property type="entry name" value="RNI-like"/>
    <property type="match status" value="1"/>
</dbReference>
<dbReference type="EMBL" id="JAIXMP010000014">
    <property type="protein sequence ID" value="KAI9262413.1"/>
    <property type="molecule type" value="Genomic_DNA"/>
</dbReference>
<dbReference type="Gene3D" id="1.25.40.10">
    <property type="entry name" value="Tetratricopeptide repeat domain"/>
    <property type="match status" value="1"/>
</dbReference>
<dbReference type="InterPro" id="IPR032675">
    <property type="entry name" value="LRR_dom_sf"/>
</dbReference>
<dbReference type="Gene3D" id="1.20.1280.50">
    <property type="match status" value="1"/>
</dbReference>
<proteinExistence type="predicted"/>
<evidence type="ECO:0000313" key="1">
    <source>
        <dbReference type="EMBL" id="KAI9262413.1"/>
    </source>
</evidence>
<gene>
    <name evidence="1" type="ORF">BDA99DRAFT_560245</name>
</gene>
<accession>A0AAD5JZY0</accession>
<dbReference type="InterPro" id="IPR011990">
    <property type="entry name" value="TPR-like_helical_dom_sf"/>
</dbReference>
<protein>
    <recommendedName>
        <fullName evidence="3">F-box domain-containing protein</fullName>
    </recommendedName>
</protein>
<comment type="caution">
    <text evidence="1">The sequence shown here is derived from an EMBL/GenBank/DDBJ whole genome shotgun (WGS) entry which is preliminary data.</text>
</comment>
<organism evidence="1 2">
    <name type="scientific">Phascolomyces articulosus</name>
    <dbReference type="NCBI Taxonomy" id="60185"/>
    <lineage>
        <taxon>Eukaryota</taxon>
        <taxon>Fungi</taxon>
        <taxon>Fungi incertae sedis</taxon>
        <taxon>Mucoromycota</taxon>
        <taxon>Mucoromycotina</taxon>
        <taxon>Mucoromycetes</taxon>
        <taxon>Mucorales</taxon>
        <taxon>Lichtheimiaceae</taxon>
        <taxon>Phascolomyces</taxon>
    </lineage>
</organism>
<dbReference type="Proteomes" id="UP001209540">
    <property type="component" value="Unassembled WGS sequence"/>
</dbReference>
<dbReference type="Gene3D" id="3.80.10.10">
    <property type="entry name" value="Ribonuclease Inhibitor"/>
    <property type="match status" value="1"/>
</dbReference>
<reference evidence="1" key="1">
    <citation type="journal article" date="2022" name="IScience">
        <title>Evolution of zygomycete secretomes and the origins of terrestrial fungal ecologies.</title>
        <authorList>
            <person name="Chang Y."/>
            <person name="Wang Y."/>
            <person name="Mondo S."/>
            <person name="Ahrendt S."/>
            <person name="Andreopoulos W."/>
            <person name="Barry K."/>
            <person name="Beard J."/>
            <person name="Benny G.L."/>
            <person name="Blankenship S."/>
            <person name="Bonito G."/>
            <person name="Cuomo C."/>
            <person name="Desiro A."/>
            <person name="Gervers K.A."/>
            <person name="Hundley H."/>
            <person name="Kuo A."/>
            <person name="LaButti K."/>
            <person name="Lang B.F."/>
            <person name="Lipzen A."/>
            <person name="O'Donnell K."/>
            <person name="Pangilinan J."/>
            <person name="Reynolds N."/>
            <person name="Sandor L."/>
            <person name="Smith M.E."/>
            <person name="Tsang A."/>
            <person name="Grigoriev I.V."/>
            <person name="Stajich J.E."/>
            <person name="Spatafora J.W."/>
        </authorList>
    </citation>
    <scope>NUCLEOTIDE SEQUENCE</scope>
    <source>
        <strain evidence="1">RSA 2281</strain>
    </source>
</reference>
<name>A0AAD5JZY0_9FUNG</name>
<evidence type="ECO:0000313" key="2">
    <source>
        <dbReference type="Proteomes" id="UP001209540"/>
    </source>
</evidence>
<dbReference type="AlphaFoldDB" id="A0AAD5JZY0"/>
<sequence length="734" mass="83988">MSFKPLPLTTYNELLESFDKCNDALNKGYFMTAVQHATNGLDNLKKFERAFLTMRSTAYQQQGEFNQALNDAVMLQKQPFPFDSQGYIAAAQILYQQAKMEETIQTCDMLVSHNDTYRMYMAEVNIDQLILYKTLAIQRMKHRSDPVKKLSFDTLVLILNDLLFDDIIHCLHVSKAWQASIIHCASIKCLHKLLVTGKWVKNNQHYPGNRLCKSISLISNHVRELDVLFDSKEVQETLGNVPFHHLRSLGIVERGVMMHKEQLLSFLKNSSDTLEQITFGCENAPSIHQVLSICLNLKTLTYSSQASSDAFEPFYNEGQQRLLKHPSLTRLTLVFSRIREKQIRRILKITINLKELTICGCDSMAIGTLSQYGNHIQHITIGNPDFTLLLSNAESTISYPNQDINNNGCGINLLSSKFIDTNRFHHHTVDVSRCDTMTAGLLLSLLESKNQIAEYKVEALSISTNKMNDEITSAIDNGLHDWHRFSTFHSQHLRSFKITFSKSTEAIFASVIQQCPALEEICLQGSSLPTHVLYTAMKSLRALRCLGIGNMNDNGEDIFDTVISTAENQQHMRSFFEYHVLLLGSGNNNYNNNCNRSSLEQVRLSSFSYLETETWRMLLRIGTLRSLCLMGLHLLDEPDVELILDTLTKSPPPLLEDLTICYLDNVKDHNINRMDFTCIRLKHCYFITTSGLIHLCNNAKKLKELEIRFGHNIEREPIEILTRKRNIRLIWKGY</sequence>
<keyword evidence="2" id="KW-1185">Reference proteome</keyword>
<dbReference type="SUPFAM" id="SSF48452">
    <property type="entry name" value="TPR-like"/>
    <property type="match status" value="1"/>
</dbReference>
<evidence type="ECO:0008006" key="3">
    <source>
        <dbReference type="Google" id="ProtNLM"/>
    </source>
</evidence>
<reference evidence="1" key="2">
    <citation type="submission" date="2023-02" db="EMBL/GenBank/DDBJ databases">
        <authorList>
            <consortium name="DOE Joint Genome Institute"/>
            <person name="Mondo S.J."/>
            <person name="Chang Y."/>
            <person name="Wang Y."/>
            <person name="Ahrendt S."/>
            <person name="Andreopoulos W."/>
            <person name="Barry K."/>
            <person name="Beard J."/>
            <person name="Benny G.L."/>
            <person name="Blankenship S."/>
            <person name="Bonito G."/>
            <person name="Cuomo C."/>
            <person name="Desiro A."/>
            <person name="Gervers K.A."/>
            <person name="Hundley H."/>
            <person name="Kuo A."/>
            <person name="LaButti K."/>
            <person name="Lang B.F."/>
            <person name="Lipzen A."/>
            <person name="O'Donnell K."/>
            <person name="Pangilinan J."/>
            <person name="Reynolds N."/>
            <person name="Sandor L."/>
            <person name="Smith M.W."/>
            <person name="Tsang A."/>
            <person name="Grigoriev I.V."/>
            <person name="Stajich J.E."/>
            <person name="Spatafora J.W."/>
        </authorList>
    </citation>
    <scope>NUCLEOTIDE SEQUENCE</scope>
    <source>
        <strain evidence="1">RSA 2281</strain>
    </source>
</reference>